<dbReference type="PANTHER" id="PTHR43038:SF4">
    <property type="entry name" value="RIBOSOME-ASSOCIATED ATPASE"/>
    <property type="match status" value="1"/>
</dbReference>
<dbReference type="SUPFAM" id="SSF52540">
    <property type="entry name" value="P-loop containing nucleoside triphosphate hydrolases"/>
    <property type="match status" value="2"/>
</dbReference>
<dbReference type="NCBIfam" id="NF033858">
    <property type="entry name" value="ABC2_perm_RbbA"/>
    <property type="match status" value="1"/>
</dbReference>
<dbReference type="InterPro" id="IPR013525">
    <property type="entry name" value="ABC2_TM"/>
</dbReference>
<gene>
    <name evidence="10" type="ORF">C8N38_1073</name>
</gene>
<organism evidence="10 11">
    <name type="scientific">Rhodovulum kholense</name>
    <dbReference type="NCBI Taxonomy" id="453584"/>
    <lineage>
        <taxon>Bacteria</taxon>
        <taxon>Pseudomonadati</taxon>
        <taxon>Pseudomonadota</taxon>
        <taxon>Alphaproteobacteria</taxon>
        <taxon>Rhodobacterales</taxon>
        <taxon>Paracoccaceae</taxon>
        <taxon>Rhodovulum</taxon>
    </lineage>
</organism>
<name>A0A8E2VL04_9RHOB</name>
<dbReference type="GO" id="GO:0005524">
    <property type="term" value="F:ATP binding"/>
    <property type="evidence" value="ECO:0007669"/>
    <property type="project" value="UniProtKB-KW"/>
</dbReference>
<feature type="transmembrane region" description="Helical" evidence="7">
    <location>
        <begin position="886"/>
        <end position="908"/>
    </location>
</feature>
<feature type="domain" description="ABC transmembrane type-2" evidence="9">
    <location>
        <begin position="684"/>
        <end position="911"/>
    </location>
</feature>
<dbReference type="GO" id="GO:0140359">
    <property type="term" value="F:ABC-type transporter activity"/>
    <property type="evidence" value="ECO:0007669"/>
    <property type="project" value="InterPro"/>
</dbReference>
<evidence type="ECO:0000259" key="9">
    <source>
        <dbReference type="PROSITE" id="PS51012"/>
    </source>
</evidence>
<dbReference type="Pfam" id="PF12698">
    <property type="entry name" value="ABC2_membrane_3"/>
    <property type="match status" value="1"/>
</dbReference>
<evidence type="ECO:0000256" key="5">
    <source>
        <dbReference type="ARBA" id="ARBA00022989"/>
    </source>
</evidence>
<comment type="subcellular location">
    <subcellularLocation>
        <location evidence="1">Membrane</location>
        <topology evidence="1">Multi-pass membrane protein</topology>
    </subcellularLocation>
</comment>
<dbReference type="EMBL" id="QAYC01000007">
    <property type="protein sequence ID" value="PTW49482.1"/>
    <property type="molecule type" value="Genomic_DNA"/>
</dbReference>
<reference evidence="10 11" key="1">
    <citation type="submission" date="2018-04" db="EMBL/GenBank/DDBJ databases">
        <title>Genomic Encyclopedia of Archaeal and Bacterial Type Strains, Phase II (KMG-II): from individual species to whole genera.</title>
        <authorList>
            <person name="Goeker M."/>
        </authorList>
    </citation>
    <scope>NUCLEOTIDE SEQUENCE [LARGE SCALE GENOMIC DNA]</scope>
    <source>
        <strain evidence="10 11">DSM 19783</strain>
    </source>
</reference>
<dbReference type="CDD" id="cd03230">
    <property type="entry name" value="ABC_DR_subfamily_A"/>
    <property type="match status" value="2"/>
</dbReference>
<dbReference type="RefSeq" id="WP_108027079.1">
    <property type="nucleotide sequence ID" value="NZ_QAYC01000007.1"/>
</dbReference>
<keyword evidence="3" id="KW-0547">Nucleotide-binding</keyword>
<protein>
    <submittedName>
        <fullName evidence="10">Ribosome-dependent ATPase</fullName>
    </submittedName>
</protein>
<evidence type="ECO:0000259" key="8">
    <source>
        <dbReference type="PROSITE" id="PS50893"/>
    </source>
</evidence>
<dbReference type="PROSITE" id="PS50893">
    <property type="entry name" value="ABC_TRANSPORTER_2"/>
    <property type="match status" value="2"/>
</dbReference>
<feature type="transmembrane region" description="Helical" evidence="7">
    <location>
        <begin position="826"/>
        <end position="848"/>
    </location>
</feature>
<feature type="transmembrane region" description="Helical" evidence="7">
    <location>
        <begin position="768"/>
        <end position="789"/>
    </location>
</feature>
<comment type="caution">
    <text evidence="10">The sequence shown here is derived from an EMBL/GenBank/DDBJ whole genome shotgun (WGS) entry which is preliminary data.</text>
</comment>
<keyword evidence="4" id="KW-0067">ATP-binding</keyword>
<evidence type="ECO:0000313" key="11">
    <source>
        <dbReference type="Proteomes" id="UP000244037"/>
    </source>
</evidence>
<accession>A0A8E2VL04</accession>
<evidence type="ECO:0000256" key="6">
    <source>
        <dbReference type="ARBA" id="ARBA00023136"/>
    </source>
</evidence>
<evidence type="ECO:0000256" key="7">
    <source>
        <dbReference type="SAM" id="Phobius"/>
    </source>
</evidence>
<evidence type="ECO:0000256" key="1">
    <source>
        <dbReference type="ARBA" id="ARBA00004141"/>
    </source>
</evidence>
<evidence type="ECO:0000313" key="10">
    <source>
        <dbReference type="EMBL" id="PTW49482.1"/>
    </source>
</evidence>
<dbReference type="InterPro" id="IPR003439">
    <property type="entry name" value="ABC_transporter-like_ATP-bd"/>
</dbReference>
<dbReference type="AlphaFoldDB" id="A0A8E2VL04"/>
<dbReference type="Gene3D" id="3.40.50.300">
    <property type="entry name" value="P-loop containing nucleotide triphosphate hydrolases"/>
    <property type="match status" value="2"/>
</dbReference>
<keyword evidence="5 7" id="KW-1133">Transmembrane helix</keyword>
<dbReference type="InterPro" id="IPR047651">
    <property type="entry name" value="ABC2_perm_RbbA"/>
</dbReference>
<dbReference type="PROSITE" id="PS51012">
    <property type="entry name" value="ABC_TM2"/>
    <property type="match status" value="1"/>
</dbReference>
<dbReference type="GO" id="GO:0016887">
    <property type="term" value="F:ATP hydrolysis activity"/>
    <property type="evidence" value="ECO:0007669"/>
    <property type="project" value="InterPro"/>
</dbReference>
<proteinExistence type="predicted"/>
<feature type="transmembrane region" description="Helical" evidence="7">
    <location>
        <begin position="795"/>
        <end position="814"/>
    </location>
</feature>
<feature type="transmembrane region" description="Helical" evidence="7">
    <location>
        <begin position="718"/>
        <end position="741"/>
    </location>
</feature>
<dbReference type="Proteomes" id="UP000244037">
    <property type="component" value="Unassembled WGS sequence"/>
</dbReference>
<dbReference type="Pfam" id="PF00005">
    <property type="entry name" value="ABC_tran"/>
    <property type="match status" value="2"/>
</dbReference>
<dbReference type="GO" id="GO:0016020">
    <property type="term" value="C:membrane"/>
    <property type="evidence" value="ECO:0007669"/>
    <property type="project" value="UniProtKB-SubCell"/>
</dbReference>
<evidence type="ECO:0000256" key="4">
    <source>
        <dbReference type="ARBA" id="ARBA00022840"/>
    </source>
</evidence>
<keyword evidence="11" id="KW-1185">Reference proteome</keyword>
<evidence type="ECO:0000256" key="2">
    <source>
        <dbReference type="ARBA" id="ARBA00022692"/>
    </source>
</evidence>
<sequence length="913" mass="98055">MAPVSPNPPGPNPPGPPRAAAEIAGLTHRYGGKAALDGIELTVPPGCMAGLIGPDGVGKSTLLGLIAGVRRLQEGRVSTLGRDMADPAARREIAPRLAYMPQGLGRNLYPTLSVRENLDFFGRLFGQGAADRARRIDMLLEATGLAPFPDRPAGKLSGGMKQKLSLCSALIHDPELLILDEPTTGVDPLSRRQFWDLIDRVREGTPGMSVLVATAYMEEADRFDWLAAMDAGRVISSGSPAELKARAGAATLEDAFVRLLPDRPAAPPLDIRPLDAGRGRTAIKASHLTRRFGDFTAVDDVSFTIPEGEIFGFLGSNGCGKSTTMKMLTGLLDPSEGEAELFGQPLRASDIESRMRIGYMSQGFSLYSELTVRQNLALHADLYHLPRDRRQARVDEVLDDFELTPLADRMPWDLPLGQRQRLQLAVAVLHDPQVLILDEPTSGVDPVARDGFWHTLLSLSRDKGVTIFVSTHFMNEAERCDRISLMHAGRVLEVGAPAEIVARHGADSLEAAFISCLEAELPPDPAPAAAPAALPVAGASGTAPRLAGLTRLWAQCWREMLELTRDPIRVFFALAGPVILLLTMGYGISFDVDRLSFAVHDQDRTPESRALAEQFTAIRQFAETPPLTGIADLRARMGRGDLAVALEIPDGFGRDLTRGDRPEISVWIDGAMPFRAETARSYALGVLSDYAAASGAGQAGVNIETRFLFNQSFKSAHAMVPSMMMVILMLIPSIMSAISVVREKETGTIANFRATPVSRAEFLLGKQLPYLAIAWVSFWMLFAVGRGVFGVPFTGSLGALAAVSFLYVFATTGFGQLISSFTRSQVAAVFATSVLAIIPTVNFSGLILPVSSLDPAGRAVGQGFPSAWYQQVTSGTFLKGFGWAEVAPAAAVLAAFCLAYLGLAILGLRKQEA</sequence>
<keyword evidence="6 7" id="KW-0472">Membrane</keyword>
<feature type="transmembrane region" description="Helical" evidence="7">
    <location>
        <begin position="568"/>
        <end position="588"/>
    </location>
</feature>
<feature type="domain" description="ABC transporter" evidence="8">
    <location>
        <begin position="283"/>
        <end position="513"/>
    </location>
</feature>
<feature type="domain" description="ABC transporter" evidence="8">
    <location>
        <begin position="21"/>
        <end position="256"/>
    </location>
</feature>
<dbReference type="Gene3D" id="3.40.1710.10">
    <property type="entry name" value="abc type-2 transporter like domain"/>
    <property type="match status" value="1"/>
</dbReference>
<dbReference type="SMART" id="SM00382">
    <property type="entry name" value="AAA"/>
    <property type="match status" value="2"/>
</dbReference>
<evidence type="ECO:0000256" key="3">
    <source>
        <dbReference type="ARBA" id="ARBA00022741"/>
    </source>
</evidence>
<keyword evidence="2 7" id="KW-0812">Transmembrane</keyword>
<dbReference type="InterPro" id="IPR017871">
    <property type="entry name" value="ABC_transporter-like_CS"/>
</dbReference>
<dbReference type="PROSITE" id="PS00211">
    <property type="entry name" value="ABC_TRANSPORTER_1"/>
    <property type="match status" value="1"/>
</dbReference>
<dbReference type="InterPro" id="IPR027417">
    <property type="entry name" value="P-loop_NTPase"/>
</dbReference>
<dbReference type="InterPro" id="IPR003593">
    <property type="entry name" value="AAA+_ATPase"/>
</dbReference>
<dbReference type="OrthoDB" id="9805029at2"/>
<dbReference type="InterPro" id="IPR047817">
    <property type="entry name" value="ABC2_TM_bact-type"/>
</dbReference>
<dbReference type="PANTHER" id="PTHR43038">
    <property type="entry name" value="ATP-BINDING CASSETTE, SUB-FAMILY H, MEMBER 1"/>
    <property type="match status" value="1"/>
</dbReference>